<dbReference type="HOGENOM" id="CLU_2332660_0_0_9"/>
<reference evidence="1 2" key="1">
    <citation type="submission" date="2014-07" db="EMBL/GenBank/DDBJ databases">
        <title>Complete genome sequence of a moderately halophilic bacterium Terribacillus aidingensis MP602, isolated from Cryptomeria fortunei in Tianmu mountain in China.</title>
        <authorList>
            <person name="Wang Y."/>
            <person name="Lu P."/>
            <person name="Zhang L."/>
        </authorList>
    </citation>
    <scope>NUCLEOTIDE SEQUENCE [LARGE SCALE GENOMIC DNA]</scope>
    <source>
        <strain evidence="1 2">MP602</strain>
    </source>
</reference>
<dbReference type="Proteomes" id="UP000027980">
    <property type="component" value="Chromosome"/>
</dbReference>
<dbReference type="KEGG" id="tap:GZ22_05365"/>
<dbReference type="RefSeq" id="WP_038559466.1">
    <property type="nucleotide sequence ID" value="NZ_CP008876.1"/>
</dbReference>
<protein>
    <submittedName>
        <fullName evidence="1">Uncharacterized protein</fullName>
    </submittedName>
</protein>
<proteinExistence type="predicted"/>
<gene>
    <name evidence="1" type="ORF">GZ22_05365</name>
</gene>
<organism evidence="1 2">
    <name type="scientific">Terribacillus saccharophilus</name>
    <dbReference type="NCBI Taxonomy" id="361277"/>
    <lineage>
        <taxon>Bacteria</taxon>
        <taxon>Bacillati</taxon>
        <taxon>Bacillota</taxon>
        <taxon>Bacilli</taxon>
        <taxon>Bacillales</taxon>
        <taxon>Bacillaceae</taxon>
        <taxon>Terribacillus</taxon>
    </lineage>
</organism>
<dbReference type="OrthoDB" id="2456616at2"/>
<dbReference type="AlphaFoldDB" id="A0A075LHI7"/>
<evidence type="ECO:0000313" key="2">
    <source>
        <dbReference type="Proteomes" id="UP000027980"/>
    </source>
</evidence>
<sequence>MINILKLVYDGKLSEDDAYEAIDEITDKFHRDELEGSIREDLKMDIHEWTAYAYGIDLSILATWRVEGWPRFCANCMQIINYDDGFVILDEELVCTKC</sequence>
<evidence type="ECO:0000313" key="1">
    <source>
        <dbReference type="EMBL" id="AIF66115.1"/>
    </source>
</evidence>
<dbReference type="EMBL" id="CP008876">
    <property type="protein sequence ID" value="AIF66115.1"/>
    <property type="molecule type" value="Genomic_DNA"/>
</dbReference>
<dbReference type="GeneID" id="34221547"/>
<name>A0A075LHI7_9BACI</name>
<accession>A0A075LHI7</accession>